<accession>A0ABQ9DUM5</accession>
<gene>
    <name evidence="1" type="ORF">WISP_20597</name>
</gene>
<evidence type="ECO:0000313" key="2">
    <source>
        <dbReference type="Proteomes" id="UP001145742"/>
    </source>
</evidence>
<organism evidence="1 2">
    <name type="scientific">Willisornis vidua</name>
    <name type="common">Xingu scale-backed antbird</name>
    <dbReference type="NCBI Taxonomy" id="1566151"/>
    <lineage>
        <taxon>Eukaryota</taxon>
        <taxon>Metazoa</taxon>
        <taxon>Chordata</taxon>
        <taxon>Craniata</taxon>
        <taxon>Vertebrata</taxon>
        <taxon>Euteleostomi</taxon>
        <taxon>Archelosauria</taxon>
        <taxon>Archosauria</taxon>
        <taxon>Dinosauria</taxon>
        <taxon>Saurischia</taxon>
        <taxon>Theropoda</taxon>
        <taxon>Coelurosauria</taxon>
        <taxon>Aves</taxon>
        <taxon>Neognathae</taxon>
        <taxon>Neoaves</taxon>
        <taxon>Telluraves</taxon>
        <taxon>Australaves</taxon>
        <taxon>Passeriformes</taxon>
        <taxon>Thamnophilidae</taxon>
        <taxon>Willisornis</taxon>
    </lineage>
</organism>
<protein>
    <submittedName>
        <fullName evidence="1">Uncharacterized protein</fullName>
    </submittedName>
</protein>
<proteinExistence type="predicted"/>
<dbReference type="InterPro" id="IPR029234">
    <property type="entry name" value="CIMIP4"/>
</dbReference>
<dbReference type="Pfam" id="PF15400">
    <property type="entry name" value="TEX33"/>
    <property type="match status" value="1"/>
</dbReference>
<dbReference type="PANTHER" id="PTHR31702">
    <property type="entry name" value="TESTIS-EXPRESSED PROTEIN 33"/>
    <property type="match status" value="1"/>
</dbReference>
<dbReference type="EMBL" id="WHWB01032380">
    <property type="protein sequence ID" value="KAJ7425856.1"/>
    <property type="molecule type" value="Genomic_DNA"/>
</dbReference>
<dbReference type="Proteomes" id="UP001145742">
    <property type="component" value="Unassembled WGS sequence"/>
</dbReference>
<comment type="caution">
    <text evidence="1">The sequence shown here is derived from an EMBL/GenBank/DDBJ whole genome shotgun (WGS) entry which is preliminary data.</text>
</comment>
<name>A0ABQ9DUM5_9PASS</name>
<evidence type="ECO:0000313" key="1">
    <source>
        <dbReference type="EMBL" id="KAJ7425856.1"/>
    </source>
</evidence>
<reference evidence="1" key="1">
    <citation type="submission" date="2019-10" db="EMBL/GenBank/DDBJ databases">
        <authorList>
            <person name="Soares A.E.R."/>
            <person name="Aleixo A."/>
            <person name="Schneider P."/>
            <person name="Miyaki C.Y."/>
            <person name="Schneider M.P."/>
            <person name="Mello C."/>
            <person name="Vasconcelos A.T.R."/>
        </authorList>
    </citation>
    <scope>NUCLEOTIDE SEQUENCE</scope>
    <source>
        <tissue evidence="1">Muscle</tissue>
    </source>
</reference>
<sequence length="190" mass="21226">MGRAGGLQQDLPACMNHCDTTPGIMDQERQAQCNAASDMVQKRLGDCTEMTRSNLDWTSLSDYQQLGYNLRSNLFQGGPLKTRSLMKDSYTPDIIQKAVRDPNNWHGRKIYELDSFLTEPKLHELKMPIAVTWYESCAVVVFRTSCSFDFAESQNGTGKGSINLLLHSDLVAQANDQEVEDLGLMTASKP</sequence>
<keyword evidence="2" id="KW-1185">Reference proteome</keyword>
<dbReference type="PANTHER" id="PTHR31702:SF2">
    <property type="entry name" value="TESTIS-EXPRESSED PROTEIN 33"/>
    <property type="match status" value="1"/>
</dbReference>